<evidence type="ECO:0000256" key="1">
    <source>
        <dbReference type="SAM" id="MobiDB-lite"/>
    </source>
</evidence>
<organism evidence="3 4">
    <name type="scientific">Phytoactinopolyspora mesophila</name>
    <dbReference type="NCBI Taxonomy" id="2650750"/>
    <lineage>
        <taxon>Bacteria</taxon>
        <taxon>Bacillati</taxon>
        <taxon>Actinomycetota</taxon>
        <taxon>Actinomycetes</taxon>
        <taxon>Jiangellales</taxon>
        <taxon>Jiangellaceae</taxon>
        <taxon>Phytoactinopolyspora</taxon>
    </lineage>
</organism>
<evidence type="ECO:0000259" key="2">
    <source>
        <dbReference type="PROSITE" id="PS51671"/>
    </source>
</evidence>
<evidence type="ECO:0000313" key="4">
    <source>
        <dbReference type="Proteomes" id="UP000460435"/>
    </source>
</evidence>
<dbReference type="Pfam" id="PF01842">
    <property type="entry name" value="ACT"/>
    <property type="match status" value="1"/>
</dbReference>
<accession>A0A7K3M855</accession>
<feature type="compositionally biased region" description="Low complexity" evidence="1">
    <location>
        <begin position="232"/>
        <end position="241"/>
    </location>
</feature>
<dbReference type="EMBL" id="WLZY01000006">
    <property type="protein sequence ID" value="NDL59142.1"/>
    <property type="molecule type" value="Genomic_DNA"/>
</dbReference>
<protein>
    <submittedName>
        <fullName evidence="3">ACT domain-containing protein</fullName>
    </submittedName>
</protein>
<proteinExistence type="predicted"/>
<dbReference type="AlphaFoldDB" id="A0A7K3M855"/>
<evidence type="ECO:0000313" key="3">
    <source>
        <dbReference type="EMBL" id="NDL59142.1"/>
    </source>
</evidence>
<dbReference type="Proteomes" id="UP000460435">
    <property type="component" value="Unassembled WGS sequence"/>
</dbReference>
<dbReference type="Gene3D" id="3.30.70.260">
    <property type="match status" value="1"/>
</dbReference>
<feature type="region of interest" description="Disordered" evidence="1">
    <location>
        <begin position="217"/>
        <end position="257"/>
    </location>
</feature>
<dbReference type="PROSITE" id="PS51671">
    <property type="entry name" value="ACT"/>
    <property type="match status" value="1"/>
</dbReference>
<feature type="domain" description="ACT" evidence="2">
    <location>
        <begin position="7"/>
        <end position="81"/>
    </location>
</feature>
<keyword evidence="4" id="KW-1185">Reference proteome</keyword>
<reference evidence="3 4" key="1">
    <citation type="submission" date="2019-11" db="EMBL/GenBank/DDBJ databases">
        <authorList>
            <person name="Li X.-J."/>
            <person name="Feng X.-M."/>
        </authorList>
    </citation>
    <scope>NUCLEOTIDE SEQUENCE [LARGE SCALE GENOMIC DNA]</scope>
    <source>
        <strain evidence="3 4">XMNu-373</strain>
    </source>
</reference>
<sequence length="257" mass="26600">MVLVSYLLRVLLPDEPGTLGAIASAIGDAGGDIVGIDVVEHRGDGRAVDDFLVDLPPGRLPDSLVSACGLVDGVEVEFIGHYSPGGHLHRDLEAVEAMTSEPSRAAEILVDLIPGVFRSGWALLVKLEEGRLVVERSASGAPQAAGLTVPWLPMPAPVRISTDGDWAPESWQDVVAVGTPVDSPVRAIVLGRDGGPEILASELARLTHLTALAGVIGQDDSRGDGQGKRQHLTGSGLTQGLTGNGDGPTGVDQVVDE</sequence>
<name>A0A7K3M855_9ACTN</name>
<comment type="caution">
    <text evidence="3">The sequence shown here is derived from an EMBL/GenBank/DDBJ whole genome shotgun (WGS) entry which is preliminary data.</text>
</comment>
<dbReference type="InterPro" id="IPR045865">
    <property type="entry name" value="ACT-like_dom_sf"/>
</dbReference>
<dbReference type="SUPFAM" id="SSF55021">
    <property type="entry name" value="ACT-like"/>
    <property type="match status" value="1"/>
</dbReference>
<gene>
    <name evidence="3" type="ORF">F7O44_18905</name>
</gene>
<dbReference type="InterPro" id="IPR002912">
    <property type="entry name" value="ACT_dom"/>
</dbReference>